<keyword evidence="3" id="KW-1185">Reference proteome</keyword>
<reference evidence="2" key="2">
    <citation type="submission" date="2025-09" db="UniProtKB">
        <authorList>
            <consortium name="Ensembl"/>
        </authorList>
    </citation>
    <scope>IDENTIFICATION</scope>
</reference>
<evidence type="ECO:0000313" key="3">
    <source>
        <dbReference type="Proteomes" id="UP000694419"/>
    </source>
</evidence>
<name>A0A8C3K0U9_9CHAR</name>
<feature type="region of interest" description="Disordered" evidence="1">
    <location>
        <begin position="1"/>
        <end position="29"/>
    </location>
</feature>
<evidence type="ECO:0000313" key="2">
    <source>
        <dbReference type="Ensembl" id="ENSCPGP00000016144.1"/>
    </source>
</evidence>
<sequence length="225" mass="23089">TAAPRRHLGGGGRGKVGVPMGLSSPKGPHDLVPRGPPWPCCPQRVPMALFPSVPMALLSPECPHSLVPKGPPWACCSQSVPMVPMALSSPKCPHGLVPRGPPWPCCPQRVPMAFSHEVPMGLLSPEVPMSPPPFLGVTPAISVTSPGPQGSAPGPHGPDRSWGVPGDRTGLGTEPRIPPGSLLSPMGAPGSQLLPAPGSSPHCSSASPGPSSWCLRPPSAWLGWE</sequence>
<accession>A0A8C3K0U9</accession>
<protein>
    <submittedName>
        <fullName evidence="2">Uncharacterized protein</fullName>
    </submittedName>
</protein>
<dbReference type="Proteomes" id="UP000694419">
    <property type="component" value="Unplaced"/>
</dbReference>
<organism evidence="2 3">
    <name type="scientific">Calidris pygmaea</name>
    <name type="common">Spoon-billed sandpiper</name>
    <dbReference type="NCBI Taxonomy" id="425635"/>
    <lineage>
        <taxon>Eukaryota</taxon>
        <taxon>Metazoa</taxon>
        <taxon>Chordata</taxon>
        <taxon>Craniata</taxon>
        <taxon>Vertebrata</taxon>
        <taxon>Euteleostomi</taxon>
        <taxon>Archelosauria</taxon>
        <taxon>Archosauria</taxon>
        <taxon>Dinosauria</taxon>
        <taxon>Saurischia</taxon>
        <taxon>Theropoda</taxon>
        <taxon>Coelurosauria</taxon>
        <taxon>Aves</taxon>
        <taxon>Neognathae</taxon>
        <taxon>Neoaves</taxon>
        <taxon>Charadriiformes</taxon>
        <taxon>Scolopacidae</taxon>
        <taxon>Calidris</taxon>
    </lineage>
</organism>
<evidence type="ECO:0000256" key="1">
    <source>
        <dbReference type="SAM" id="MobiDB-lite"/>
    </source>
</evidence>
<proteinExistence type="predicted"/>
<dbReference type="Ensembl" id="ENSCPGT00000017662.1">
    <property type="protein sequence ID" value="ENSCPGP00000016144.1"/>
    <property type="gene ID" value="ENSCPGG00000011369.1"/>
</dbReference>
<feature type="region of interest" description="Disordered" evidence="1">
    <location>
        <begin position="138"/>
        <end position="212"/>
    </location>
</feature>
<feature type="compositionally biased region" description="Polar residues" evidence="1">
    <location>
        <begin position="201"/>
        <end position="210"/>
    </location>
</feature>
<reference evidence="2" key="1">
    <citation type="submission" date="2025-08" db="UniProtKB">
        <authorList>
            <consortium name="Ensembl"/>
        </authorList>
    </citation>
    <scope>IDENTIFICATION</scope>
</reference>
<dbReference type="AlphaFoldDB" id="A0A8C3K0U9"/>